<sequence>MAPSFNLIGLVVADLSKSLSFYRRLGLDIPPTADTEPHVEVTLPGGLRLAWDRVNTIRSFDPEWTPPSGDARISLAFACDGPAEVDRVYADLVEAGYEGHKEPWDAVWGQRYALVRDPDGNGVDLFAPLPPAPPTP</sequence>
<gene>
    <name evidence="2" type="ORF">J2S55_007248</name>
</gene>
<dbReference type="InterPro" id="IPR037523">
    <property type="entry name" value="VOC_core"/>
</dbReference>
<organism evidence="2 3">
    <name type="scientific">Streptosporangium brasiliense</name>
    <dbReference type="NCBI Taxonomy" id="47480"/>
    <lineage>
        <taxon>Bacteria</taxon>
        <taxon>Bacillati</taxon>
        <taxon>Actinomycetota</taxon>
        <taxon>Actinomycetes</taxon>
        <taxon>Streptosporangiales</taxon>
        <taxon>Streptosporangiaceae</taxon>
        <taxon>Streptosporangium</taxon>
    </lineage>
</organism>
<keyword evidence="3" id="KW-1185">Reference proteome</keyword>
<name>A0ABT9RGK6_9ACTN</name>
<dbReference type="Proteomes" id="UP001230426">
    <property type="component" value="Unassembled WGS sequence"/>
</dbReference>
<evidence type="ECO:0000313" key="2">
    <source>
        <dbReference type="EMBL" id="MDP9867982.1"/>
    </source>
</evidence>
<dbReference type="SUPFAM" id="SSF54593">
    <property type="entry name" value="Glyoxalase/Bleomycin resistance protein/Dihydroxybiphenyl dioxygenase"/>
    <property type="match status" value="1"/>
</dbReference>
<evidence type="ECO:0000313" key="3">
    <source>
        <dbReference type="Proteomes" id="UP001230426"/>
    </source>
</evidence>
<dbReference type="Gene3D" id="3.10.180.10">
    <property type="entry name" value="2,3-Dihydroxybiphenyl 1,2-Dioxygenase, domain 1"/>
    <property type="match status" value="1"/>
</dbReference>
<dbReference type="Pfam" id="PF00903">
    <property type="entry name" value="Glyoxalase"/>
    <property type="match status" value="1"/>
</dbReference>
<comment type="caution">
    <text evidence="2">The sequence shown here is derived from an EMBL/GenBank/DDBJ whole genome shotgun (WGS) entry which is preliminary data.</text>
</comment>
<proteinExistence type="predicted"/>
<feature type="domain" description="VOC" evidence="1">
    <location>
        <begin position="4"/>
        <end position="128"/>
    </location>
</feature>
<evidence type="ECO:0000259" key="1">
    <source>
        <dbReference type="PROSITE" id="PS51819"/>
    </source>
</evidence>
<dbReference type="PANTHER" id="PTHR36503">
    <property type="entry name" value="BLR2520 PROTEIN"/>
    <property type="match status" value="1"/>
</dbReference>
<protein>
    <submittedName>
        <fullName evidence="2">Catechol 2,3-dioxygenase-like lactoylglutathione lyase family enzyme</fullName>
    </submittedName>
</protein>
<accession>A0ABT9RGK6</accession>
<dbReference type="EMBL" id="JAUSRB010000002">
    <property type="protein sequence ID" value="MDP9867982.1"/>
    <property type="molecule type" value="Genomic_DNA"/>
</dbReference>
<dbReference type="InterPro" id="IPR029068">
    <property type="entry name" value="Glyas_Bleomycin-R_OHBP_Dase"/>
</dbReference>
<dbReference type="InterPro" id="IPR004360">
    <property type="entry name" value="Glyas_Fos-R_dOase_dom"/>
</dbReference>
<reference evidence="2 3" key="1">
    <citation type="submission" date="2023-07" db="EMBL/GenBank/DDBJ databases">
        <title>Sequencing the genomes of 1000 actinobacteria strains.</title>
        <authorList>
            <person name="Klenk H.-P."/>
        </authorList>
    </citation>
    <scope>NUCLEOTIDE SEQUENCE [LARGE SCALE GENOMIC DNA]</scope>
    <source>
        <strain evidence="2 3">DSM 44109</strain>
    </source>
</reference>
<dbReference type="RefSeq" id="WP_306870251.1">
    <property type="nucleotide sequence ID" value="NZ_JAUSRB010000002.1"/>
</dbReference>
<dbReference type="PROSITE" id="PS51819">
    <property type="entry name" value="VOC"/>
    <property type="match status" value="1"/>
</dbReference>
<dbReference type="PANTHER" id="PTHR36503:SF3">
    <property type="entry name" value="BLR0126 PROTEIN"/>
    <property type="match status" value="1"/>
</dbReference>